<proteinExistence type="inferred from homology"/>
<dbReference type="InterPro" id="IPR011009">
    <property type="entry name" value="Kinase-like_dom_sf"/>
</dbReference>
<dbReference type="GO" id="GO:0016301">
    <property type="term" value="F:kinase activity"/>
    <property type="evidence" value="ECO:0007669"/>
    <property type="project" value="UniProtKB-UniRule"/>
</dbReference>
<dbReference type="OrthoDB" id="5291879at2"/>
<dbReference type="Gene3D" id="3.30.200.20">
    <property type="entry name" value="Phosphorylase Kinase, domain 1"/>
    <property type="match status" value="1"/>
</dbReference>
<dbReference type="Gene3D" id="3.90.1200.10">
    <property type="match status" value="1"/>
</dbReference>
<keyword evidence="2" id="KW-0808">Transferase</keyword>
<name>A0A1M6E4D2_9BACT</name>
<dbReference type="EMBL" id="FQZE01000006">
    <property type="protein sequence ID" value="SHI80301.1"/>
    <property type="molecule type" value="Genomic_DNA"/>
</dbReference>
<evidence type="ECO:0000313" key="3">
    <source>
        <dbReference type="EMBL" id="SHI80301.1"/>
    </source>
</evidence>
<organism evidence="3 4">
    <name type="scientific">Tangfeifania diversioriginum</name>
    <dbReference type="NCBI Taxonomy" id="1168035"/>
    <lineage>
        <taxon>Bacteria</taxon>
        <taxon>Pseudomonadati</taxon>
        <taxon>Bacteroidota</taxon>
        <taxon>Bacteroidia</taxon>
        <taxon>Marinilabiliales</taxon>
        <taxon>Prolixibacteraceae</taxon>
        <taxon>Tangfeifania</taxon>
    </lineage>
</organism>
<dbReference type="SUPFAM" id="SSF56112">
    <property type="entry name" value="Protein kinase-like (PK-like)"/>
    <property type="match status" value="1"/>
</dbReference>
<reference evidence="3 4" key="1">
    <citation type="submission" date="2016-11" db="EMBL/GenBank/DDBJ databases">
        <authorList>
            <person name="Jaros S."/>
            <person name="Januszkiewicz K."/>
            <person name="Wedrychowicz H."/>
        </authorList>
    </citation>
    <scope>NUCLEOTIDE SEQUENCE [LARGE SCALE GENOMIC DNA]</scope>
    <source>
        <strain evidence="3 4">DSM 27063</strain>
    </source>
</reference>
<dbReference type="PIRSF" id="PIRSF006221">
    <property type="entry name" value="Ketosamine-3-kinase"/>
    <property type="match status" value="1"/>
</dbReference>
<comment type="similarity">
    <text evidence="1 2">Belongs to the fructosamine kinase family.</text>
</comment>
<evidence type="ECO:0000313" key="4">
    <source>
        <dbReference type="Proteomes" id="UP000184050"/>
    </source>
</evidence>
<dbReference type="STRING" id="1168035.SAMN05444280_10655"/>
<evidence type="ECO:0000256" key="2">
    <source>
        <dbReference type="PIRNR" id="PIRNR006221"/>
    </source>
</evidence>
<accession>A0A1M6E4D2</accession>
<gene>
    <name evidence="3" type="ORF">SAMN05444280_10655</name>
</gene>
<dbReference type="Proteomes" id="UP000184050">
    <property type="component" value="Unassembled WGS sequence"/>
</dbReference>
<keyword evidence="2 3" id="KW-0418">Kinase</keyword>
<dbReference type="InterPro" id="IPR016477">
    <property type="entry name" value="Fructo-/Ketosamine-3-kinase"/>
</dbReference>
<dbReference type="PANTHER" id="PTHR12149">
    <property type="entry name" value="FRUCTOSAMINE 3 KINASE-RELATED PROTEIN"/>
    <property type="match status" value="1"/>
</dbReference>
<dbReference type="PANTHER" id="PTHR12149:SF8">
    <property type="entry name" value="PROTEIN-RIBULOSAMINE 3-KINASE"/>
    <property type="match status" value="1"/>
</dbReference>
<evidence type="ECO:0000256" key="1">
    <source>
        <dbReference type="ARBA" id="ARBA00009460"/>
    </source>
</evidence>
<dbReference type="Pfam" id="PF03881">
    <property type="entry name" value="Fructosamin_kin"/>
    <property type="match status" value="1"/>
</dbReference>
<protein>
    <submittedName>
        <fullName evidence="3">Fructosamine-3-kinase</fullName>
    </submittedName>
</protein>
<dbReference type="AlphaFoldDB" id="A0A1M6E4D2"/>
<keyword evidence="4" id="KW-1185">Reference proteome</keyword>
<sequence>MLFGNTSKSVLEEVEKSLSDKFDKEVKIEKSGNLGGGCINNASKIETTAGTFFLKWNARCKADMFLREAESLSELKKAANGKIEVPGVFAVKEVDNTPGFLVLEYLSPGGFGANTDEILGRGLATIHQFENDKYGFYNDNYCGSTPQDNSWKTSWPDFFRDNRLGYLLGLIQKDRSLPTSEMKVYNRLLNKIPDLVPAESKPVLIHGDLWGGNYMVCSKGPVLIDPASYYADREMEMGIMTMFGGFSQQFYSAYNEVNSLPPEWEDRNPLYQIYHVLNHYYLFGGGYSSQALRIAKYFAGG</sequence>
<dbReference type="RefSeq" id="WP_073166800.1">
    <property type="nucleotide sequence ID" value="NZ_FQZE01000006.1"/>
</dbReference>